<sequence>MRVAATSLSPPSPPVKTVAAIAAGEDRRYQRESGAPPGTSSAGASWYRFRAGLPVTQGAQWQRSLGRDEACQASRCLGPVQVLGKWFGSGDPTLSWGKVATVGLIPLRCSTVHHEQSRGEGTSYNLREIQESEERQWRSQIEHRISAMTEIHQKAIKNLTFAHDQRNDGVAGHAPIGQGPDPSLAPIHKHYPIEKGVDSVTASAAAAIPIVDGENEACRRGRIQKEFMKYDVPHTTKNSCPYRHRRAAAMVHNPDLSQPSDDALEVVAVVVPERCSLQSPCAFPIGSARKPLQQP</sequence>
<reference evidence="1 2" key="1">
    <citation type="submission" date="2024-01" db="EMBL/GenBank/DDBJ databases">
        <title>Genome assemblies of Stephania.</title>
        <authorList>
            <person name="Yang L."/>
        </authorList>
    </citation>
    <scope>NUCLEOTIDE SEQUENCE [LARGE SCALE GENOMIC DNA]</scope>
    <source>
        <strain evidence="1">JXDWG</strain>
        <tissue evidence="1">Leaf</tissue>
    </source>
</reference>
<dbReference type="Proteomes" id="UP001419268">
    <property type="component" value="Unassembled WGS sequence"/>
</dbReference>
<proteinExistence type="predicted"/>
<organism evidence="1 2">
    <name type="scientific">Stephania cephalantha</name>
    <dbReference type="NCBI Taxonomy" id="152367"/>
    <lineage>
        <taxon>Eukaryota</taxon>
        <taxon>Viridiplantae</taxon>
        <taxon>Streptophyta</taxon>
        <taxon>Embryophyta</taxon>
        <taxon>Tracheophyta</taxon>
        <taxon>Spermatophyta</taxon>
        <taxon>Magnoliopsida</taxon>
        <taxon>Ranunculales</taxon>
        <taxon>Menispermaceae</taxon>
        <taxon>Menispermoideae</taxon>
        <taxon>Cissampelideae</taxon>
        <taxon>Stephania</taxon>
    </lineage>
</organism>
<evidence type="ECO:0000313" key="1">
    <source>
        <dbReference type="EMBL" id="KAK9104862.1"/>
    </source>
</evidence>
<comment type="caution">
    <text evidence="1">The sequence shown here is derived from an EMBL/GenBank/DDBJ whole genome shotgun (WGS) entry which is preliminary data.</text>
</comment>
<gene>
    <name evidence="1" type="ORF">Scep_021706</name>
</gene>
<name>A0AAP0I0F7_9MAGN</name>
<accession>A0AAP0I0F7</accession>
<keyword evidence="2" id="KW-1185">Reference proteome</keyword>
<evidence type="ECO:0000313" key="2">
    <source>
        <dbReference type="Proteomes" id="UP001419268"/>
    </source>
</evidence>
<dbReference type="EMBL" id="JBBNAG010000009">
    <property type="protein sequence ID" value="KAK9104862.1"/>
    <property type="molecule type" value="Genomic_DNA"/>
</dbReference>
<dbReference type="AlphaFoldDB" id="A0AAP0I0F7"/>
<protein>
    <submittedName>
        <fullName evidence="1">Uncharacterized protein</fullName>
    </submittedName>
</protein>